<keyword evidence="3" id="KW-0720">Serine protease</keyword>
<organism evidence="6 7">
    <name type="scientific">Sphaerobolus stellatus (strain SS14)</name>
    <dbReference type="NCBI Taxonomy" id="990650"/>
    <lineage>
        <taxon>Eukaryota</taxon>
        <taxon>Fungi</taxon>
        <taxon>Dikarya</taxon>
        <taxon>Basidiomycota</taxon>
        <taxon>Agaricomycotina</taxon>
        <taxon>Agaricomycetes</taxon>
        <taxon>Phallomycetidae</taxon>
        <taxon>Geastrales</taxon>
        <taxon>Sphaerobolaceae</taxon>
        <taxon>Sphaerobolus</taxon>
    </lineage>
</organism>
<gene>
    <name evidence="6" type="ORF">M422DRAFT_254763</name>
</gene>
<proteinExistence type="inferred from homology"/>
<sequence length="685" mass="75526">MAFTIDNIVSSVRLSDVVISPDGSKVVYRAAAALKTDCHSTAALWYTSDTSKPDSVKQLTSGLYNDTSPKWHPDGKSLFFLSDRHWQGGPKQVYKLSLDGPGEAALLNDLFKDKKREVGDFKVSPDGKYIAFSSADEPSAEEQKKESDKDDATVWGETTLNAKLRLYSLSVGTVRTIVDRDNVIFFTWSPDSKSIAFSTSSRPEIDANYHKTSLYTVSILPGSGAPSLKHILDNDRSAIDTAIWPFDDCLYAIQPYDPQSAVDADSVHVHALNSPLGGSYQGKAFYGGETEDVPSLLNIQSSEEEFAVLVNSGLDTRIDIINRKGIAFTLYSCKKSQSAFDNWDTKKINGEYIIAFIKSSGPNKEPPNLWIGKTNKKEVSTSPFAAIYAGKPSSQLSQIESLTKLSSHFAWVSENKLGKTEIFEWKGQDGVQLNGMAWFPSGVESTKLEKPLPTILVIHGGPYHLDKPQLIPSYESQSWPPYLAEKGYLVLQPNYRGGSGRGSKFARAAYHGMGTIEWSDINGMIDEAVKRGLADKDKLGISGWSQGGFLTAWGVSQTKDKFKCGVMGAGVSDWGSMVVESDVPEIEGRLGGAAPWLGSDARLAGDPIRHIEGIETALLIIHGERDLRVPVGQGIGFHRGLRRKSKYPDRHILVTYPREPHDFVERKHAEDVLRRILEHFDAWLK</sequence>
<dbReference type="GO" id="GO:0004252">
    <property type="term" value="F:serine-type endopeptidase activity"/>
    <property type="evidence" value="ECO:0007669"/>
    <property type="project" value="TreeGrafter"/>
</dbReference>
<accession>A0A0C9V5A2</accession>
<dbReference type="InterPro" id="IPR011659">
    <property type="entry name" value="WD40"/>
</dbReference>
<evidence type="ECO:0000256" key="1">
    <source>
        <dbReference type="ARBA" id="ARBA00010040"/>
    </source>
</evidence>
<dbReference type="SUPFAM" id="SSF82171">
    <property type="entry name" value="DPP6 N-terminal domain-like"/>
    <property type="match status" value="1"/>
</dbReference>
<dbReference type="PANTHER" id="PTHR42776">
    <property type="entry name" value="SERINE PEPTIDASE S9 FAMILY MEMBER"/>
    <property type="match status" value="1"/>
</dbReference>
<keyword evidence="3" id="KW-0645">Protease</keyword>
<evidence type="ECO:0000256" key="4">
    <source>
        <dbReference type="ARBA" id="ARBA00032829"/>
    </source>
</evidence>
<dbReference type="SUPFAM" id="SSF53474">
    <property type="entry name" value="alpha/beta-Hydrolases"/>
    <property type="match status" value="1"/>
</dbReference>
<dbReference type="OrthoDB" id="43744at2759"/>
<dbReference type="HOGENOM" id="CLU_008615_2_0_1"/>
<evidence type="ECO:0000256" key="2">
    <source>
        <dbReference type="ARBA" id="ARBA00022801"/>
    </source>
</evidence>
<comment type="similarity">
    <text evidence="1">Belongs to the peptidase S9C family.</text>
</comment>
<dbReference type="InterPro" id="IPR011042">
    <property type="entry name" value="6-blade_b-propeller_TolB-like"/>
</dbReference>
<dbReference type="Proteomes" id="UP000054279">
    <property type="component" value="Unassembled WGS sequence"/>
</dbReference>
<keyword evidence="2" id="KW-0378">Hydrolase</keyword>
<protein>
    <recommendedName>
        <fullName evidence="4">Dipeptidyl-peptidase V</fullName>
    </recommendedName>
</protein>
<evidence type="ECO:0000259" key="5">
    <source>
        <dbReference type="Pfam" id="PF00326"/>
    </source>
</evidence>
<dbReference type="Gene3D" id="3.40.50.1820">
    <property type="entry name" value="alpha/beta hydrolase"/>
    <property type="match status" value="1"/>
</dbReference>
<dbReference type="PANTHER" id="PTHR42776:SF27">
    <property type="entry name" value="DIPEPTIDYL PEPTIDASE FAMILY MEMBER 6"/>
    <property type="match status" value="1"/>
</dbReference>
<evidence type="ECO:0000313" key="7">
    <source>
        <dbReference type="Proteomes" id="UP000054279"/>
    </source>
</evidence>
<name>A0A0C9V5A2_SPHS4</name>
<keyword evidence="7" id="KW-1185">Reference proteome</keyword>
<dbReference type="InterPro" id="IPR029058">
    <property type="entry name" value="AB_hydrolase_fold"/>
</dbReference>
<dbReference type="AlphaFoldDB" id="A0A0C9V5A2"/>
<dbReference type="Pfam" id="PF00326">
    <property type="entry name" value="Peptidase_S9"/>
    <property type="match status" value="1"/>
</dbReference>
<feature type="domain" description="Peptidase S9 prolyl oligopeptidase catalytic" evidence="5">
    <location>
        <begin position="481"/>
        <end position="685"/>
    </location>
</feature>
<evidence type="ECO:0000256" key="3">
    <source>
        <dbReference type="ARBA" id="ARBA00022825"/>
    </source>
</evidence>
<dbReference type="InterPro" id="IPR001375">
    <property type="entry name" value="Peptidase_S9_cat"/>
</dbReference>
<evidence type="ECO:0000313" key="6">
    <source>
        <dbReference type="EMBL" id="KIJ42069.1"/>
    </source>
</evidence>
<reference evidence="6 7" key="1">
    <citation type="submission" date="2014-06" db="EMBL/GenBank/DDBJ databases">
        <title>Evolutionary Origins and Diversification of the Mycorrhizal Mutualists.</title>
        <authorList>
            <consortium name="DOE Joint Genome Institute"/>
            <consortium name="Mycorrhizal Genomics Consortium"/>
            <person name="Kohler A."/>
            <person name="Kuo A."/>
            <person name="Nagy L.G."/>
            <person name="Floudas D."/>
            <person name="Copeland A."/>
            <person name="Barry K.W."/>
            <person name="Cichocki N."/>
            <person name="Veneault-Fourrey C."/>
            <person name="LaButti K."/>
            <person name="Lindquist E.A."/>
            <person name="Lipzen A."/>
            <person name="Lundell T."/>
            <person name="Morin E."/>
            <person name="Murat C."/>
            <person name="Riley R."/>
            <person name="Ohm R."/>
            <person name="Sun H."/>
            <person name="Tunlid A."/>
            <person name="Henrissat B."/>
            <person name="Grigoriev I.V."/>
            <person name="Hibbett D.S."/>
            <person name="Martin F."/>
        </authorList>
    </citation>
    <scope>NUCLEOTIDE SEQUENCE [LARGE SCALE GENOMIC DNA]</scope>
    <source>
        <strain evidence="6 7">SS14</strain>
    </source>
</reference>
<dbReference type="Gene3D" id="2.120.10.30">
    <property type="entry name" value="TolB, C-terminal domain"/>
    <property type="match status" value="1"/>
</dbReference>
<dbReference type="GO" id="GO:0006508">
    <property type="term" value="P:proteolysis"/>
    <property type="evidence" value="ECO:0007669"/>
    <property type="project" value="InterPro"/>
</dbReference>
<dbReference type="Pfam" id="PF07676">
    <property type="entry name" value="PD40"/>
    <property type="match status" value="3"/>
</dbReference>
<dbReference type="EMBL" id="KN837132">
    <property type="protein sequence ID" value="KIJ42069.1"/>
    <property type="molecule type" value="Genomic_DNA"/>
</dbReference>